<gene>
    <name evidence="2" type="ORF">CPAR01_14190</name>
</gene>
<keyword evidence="3" id="KW-1185">Reference proteome</keyword>
<feature type="compositionally biased region" description="Polar residues" evidence="1">
    <location>
        <begin position="159"/>
        <end position="174"/>
    </location>
</feature>
<name>A0ABQ9S4F9_9PEZI</name>
<comment type="caution">
    <text evidence="2">The sequence shown here is derived from an EMBL/GenBank/DDBJ whole genome shotgun (WGS) entry which is preliminary data.</text>
</comment>
<feature type="region of interest" description="Disordered" evidence="1">
    <location>
        <begin position="306"/>
        <end position="326"/>
    </location>
</feature>
<organism evidence="2 3">
    <name type="scientific">Colletotrichum paranaense</name>
    <dbReference type="NCBI Taxonomy" id="1914294"/>
    <lineage>
        <taxon>Eukaryota</taxon>
        <taxon>Fungi</taxon>
        <taxon>Dikarya</taxon>
        <taxon>Ascomycota</taxon>
        <taxon>Pezizomycotina</taxon>
        <taxon>Sordariomycetes</taxon>
        <taxon>Hypocreomycetidae</taxon>
        <taxon>Glomerellales</taxon>
        <taxon>Glomerellaceae</taxon>
        <taxon>Colletotrichum</taxon>
        <taxon>Colletotrichum acutatum species complex</taxon>
    </lineage>
</organism>
<dbReference type="RefSeq" id="XP_060343175.1">
    <property type="nucleotide sequence ID" value="XM_060498441.1"/>
</dbReference>
<proteinExistence type="predicted"/>
<evidence type="ECO:0000313" key="3">
    <source>
        <dbReference type="Proteomes" id="UP001241169"/>
    </source>
</evidence>
<dbReference type="Proteomes" id="UP001241169">
    <property type="component" value="Unassembled WGS sequence"/>
</dbReference>
<feature type="compositionally biased region" description="Basic residues" evidence="1">
    <location>
        <begin position="209"/>
        <end position="220"/>
    </location>
</feature>
<reference evidence="2 3" key="1">
    <citation type="submission" date="2016-10" db="EMBL/GenBank/DDBJ databases">
        <title>The genome sequence of Colletotrichum fioriniae PJ7.</title>
        <authorList>
            <person name="Baroncelli R."/>
        </authorList>
    </citation>
    <scope>NUCLEOTIDE SEQUENCE [LARGE SCALE GENOMIC DNA]</scope>
    <source>
        <strain evidence="2 3">IMI 384185</strain>
    </source>
</reference>
<feature type="region of interest" description="Disordered" evidence="1">
    <location>
        <begin position="129"/>
        <end position="230"/>
    </location>
</feature>
<evidence type="ECO:0000256" key="1">
    <source>
        <dbReference type="SAM" id="MobiDB-lite"/>
    </source>
</evidence>
<evidence type="ECO:0000313" key="2">
    <source>
        <dbReference type="EMBL" id="KAK1523337.1"/>
    </source>
</evidence>
<dbReference type="GeneID" id="85382340"/>
<protein>
    <submittedName>
        <fullName evidence="2">Uncharacterized protein</fullName>
    </submittedName>
</protein>
<sequence>MPTPSHPPHNLLQQPSTTFILAPPTNHLHLDLATSQPETPILESPSPQALQVPRVPLPVHDPPQRAIIKGNAPPKQYPQDLSPLRPANDLLPASPLLPPPPQFPPHPRLAALVLCLLARRMNHDIIRHEVPVRNNPRQPLDTPKIPPDIPHNVPKLTRQPLSHNLQPPRQTPSHAPSAARTPVSASVPEILPPPPPRIRKDNSQIRNKPPSRRSRVRLQTRRYPPEARQGYTADPVQEIRTQLPPLHTRHDPIPEYTPSHDTHLDINTVPPRSKLYESSATTTTAAALPTRTALALALTLDAPPSAGLNTAIPPPSRRSTGKRPQEQRIRAVPLKRRPLDLAPGEHCLRELVRCRDGGGMESIPRQERRDFVVVVSGLGVLGLDVFAVGGTLSIRDLGH</sequence>
<accession>A0ABQ9S4F9</accession>
<dbReference type="EMBL" id="MOPA01000014">
    <property type="protein sequence ID" value="KAK1523337.1"/>
    <property type="molecule type" value="Genomic_DNA"/>
</dbReference>